<organism evidence="2 3">
    <name type="scientific">Scyliorhinus torazame</name>
    <name type="common">Cloudy catshark</name>
    <name type="synonym">Catulus torazame</name>
    <dbReference type="NCBI Taxonomy" id="75743"/>
    <lineage>
        <taxon>Eukaryota</taxon>
        <taxon>Metazoa</taxon>
        <taxon>Chordata</taxon>
        <taxon>Craniata</taxon>
        <taxon>Vertebrata</taxon>
        <taxon>Chondrichthyes</taxon>
        <taxon>Elasmobranchii</taxon>
        <taxon>Galeomorphii</taxon>
        <taxon>Galeoidea</taxon>
        <taxon>Carcharhiniformes</taxon>
        <taxon>Scyliorhinidae</taxon>
        <taxon>Scyliorhinus</taxon>
    </lineage>
</organism>
<accession>A0A401PVC5</accession>
<evidence type="ECO:0000313" key="2">
    <source>
        <dbReference type="EMBL" id="GCB77104.1"/>
    </source>
</evidence>
<evidence type="ECO:0000313" key="3">
    <source>
        <dbReference type="Proteomes" id="UP000288216"/>
    </source>
</evidence>
<proteinExistence type="predicted"/>
<feature type="compositionally biased region" description="Basic and acidic residues" evidence="1">
    <location>
        <begin position="36"/>
        <end position="51"/>
    </location>
</feature>
<name>A0A401PVC5_SCYTO</name>
<sequence length="70" mass="8155">MEEADELVTRGLRQQFQALQEEQQQRRRERMALGGCRRERDTDTPAQREEDLGLQLVAAQTHSSTDISKR</sequence>
<dbReference type="EMBL" id="BFAA01016733">
    <property type="protein sequence ID" value="GCB77104.1"/>
    <property type="molecule type" value="Genomic_DNA"/>
</dbReference>
<reference evidence="2 3" key="1">
    <citation type="journal article" date="2018" name="Nat. Ecol. Evol.">
        <title>Shark genomes provide insights into elasmobranch evolution and the origin of vertebrates.</title>
        <authorList>
            <person name="Hara Y"/>
            <person name="Yamaguchi K"/>
            <person name="Onimaru K"/>
            <person name="Kadota M"/>
            <person name="Koyanagi M"/>
            <person name="Keeley SD"/>
            <person name="Tatsumi K"/>
            <person name="Tanaka K"/>
            <person name="Motone F"/>
            <person name="Kageyama Y"/>
            <person name="Nozu R"/>
            <person name="Adachi N"/>
            <person name="Nishimura O"/>
            <person name="Nakagawa R"/>
            <person name="Tanegashima C"/>
            <person name="Kiyatake I"/>
            <person name="Matsumoto R"/>
            <person name="Murakumo K"/>
            <person name="Nishida K"/>
            <person name="Terakita A"/>
            <person name="Kuratani S"/>
            <person name="Sato K"/>
            <person name="Hyodo S Kuraku.S."/>
        </authorList>
    </citation>
    <scope>NUCLEOTIDE SEQUENCE [LARGE SCALE GENOMIC DNA]</scope>
</reference>
<dbReference type="AlphaFoldDB" id="A0A401PVC5"/>
<evidence type="ECO:0000256" key="1">
    <source>
        <dbReference type="SAM" id="MobiDB-lite"/>
    </source>
</evidence>
<dbReference type="Proteomes" id="UP000288216">
    <property type="component" value="Unassembled WGS sequence"/>
</dbReference>
<protein>
    <submittedName>
        <fullName evidence="2">Uncharacterized protein</fullName>
    </submittedName>
</protein>
<feature type="compositionally biased region" description="Polar residues" evidence="1">
    <location>
        <begin position="58"/>
        <end position="70"/>
    </location>
</feature>
<feature type="region of interest" description="Disordered" evidence="1">
    <location>
        <begin position="19"/>
        <end position="70"/>
    </location>
</feature>
<gene>
    <name evidence="2" type="ORF">scyTo_0020542</name>
</gene>
<keyword evidence="3" id="KW-1185">Reference proteome</keyword>
<comment type="caution">
    <text evidence="2">The sequence shown here is derived from an EMBL/GenBank/DDBJ whole genome shotgun (WGS) entry which is preliminary data.</text>
</comment>